<dbReference type="STRING" id="1641875.XM53_05520"/>
<evidence type="ECO:0000313" key="3">
    <source>
        <dbReference type="Proteomes" id="UP000051295"/>
    </source>
</evidence>
<feature type="compositionally biased region" description="Polar residues" evidence="1">
    <location>
        <begin position="66"/>
        <end position="81"/>
    </location>
</feature>
<accession>A0A0T5NYL8</accession>
<dbReference type="EMBL" id="LAXJ01000003">
    <property type="protein sequence ID" value="KRS13997.1"/>
    <property type="molecule type" value="Genomic_DNA"/>
</dbReference>
<dbReference type="PATRIC" id="fig|1641875.4.peg.3129"/>
<proteinExistence type="predicted"/>
<name>A0A0T5NYL8_9RHOB</name>
<comment type="caution">
    <text evidence="2">The sequence shown here is derived from an EMBL/GenBank/DDBJ whole genome shotgun (WGS) entry which is preliminary data.</text>
</comment>
<evidence type="ECO:0000256" key="1">
    <source>
        <dbReference type="SAM" id="MobiDB-lite"/>
    </source>
</evidence>
<dbReference type="Proteomes" id="UP000051295">
    <property type="component" value="Unassembled WGS sequence"/>
</dbReference>
<sequence>MRREDQVRQPWFPREPGPLQRIQMKVEKMGYSTPKKQLDLKEFLSEPAKKLPFRKFGMRSAPTKPATGSQSRAAQTESTES</sequence>
<reference evidence="2 3" key="1">
    <citation type="submission" date="2015-04" db="EMBL/GenBank/DDBJ databases">
        <title>The draft genome sequence of Roseovarius sp.R12b.</title>
        <authorList>
            <person name="Li G."/>
            <person name="Lai Q."/>
            <person name="Shao Z."/>
            <person name="Yan P."/>
        </authorList>
    </citation>
    <scope>NUCLEOTIDE SEQUENCE [LARGE SCALE GENOMIC DNA]</scope>
    <source>
        <strain evidence="2 3">R12B</strain>
    </source>
</reference>
<gene>
    <name evidence="2" type="ORF">XM53_05520</name>
</gene>
<dbReference type="AlphaFoldDB" id="A0A0T5NYL8"/>
<keyword evidence="3" id="KW-1185">Reference proteome</keyword>
<evidence type="ECO:0000313" key="2">
    <source>
        <dbReference type="EMBL" id="KRS13997.1"/>
    </source>
</evidence>
<protein>
    <submittedName>
        <fullName evidence="2">Uncharacterized protein</fullName>
    </submittedName>
</protein>
<feature type="region of interest" description="Disordered" evidence="1">
    <location>
        <begin position="53"/>
        <end position="81"/>
    </location>
</feature>
<organism evidence="2 3">
    <name type="scientific">Roseovarius atlanticus</name>
    <dbReference type="NCBI Taxonomy" id="1641875"/>
    <lineage>
        <taxon>Bacteria</taxon>
        <taxon>Pseudomonadati</taxon>
        <taxon>Pseudomonadota</taxon>
        <taxon>Alphaproteobacteria</taxon>
        <taxon>Rhodobacterales</taxon>
        <taxon>Roseobacteraceae</taxon>
        <taxon>Roseovarius</taxon>
    </lineage>
</organism>